<dbReference type="SUPFAM" id="SSF160631">
    <property type="entry name" value="SMI1/KNR4-like"/>
    <property type="match status" value="1"/>
</dbReference>
<dbReference type="Proteomes" id="UP000239874">
    <property type="component" value="Unassembled WGS sequence"/>
</dbReference>
<dbReference type="InterPro" id="IPR037883">
    <property type="entry name" value="Knr4/Smi1-like_sf"/>
</dbReference>
<evidence type="ECO:0000313" key="3">
    <source>
        <dbReference type="Proteomes" id="UP000239874"/>
    </source>
</evidence>
<dbReference type="Gene3D" id="3.40.1580.10">
    <property type="entry name" value="SMI1/KNR4-like"/>
    <property type="match status" value="1"/>
</dbReference>
<sequence length="181" mass="20376">MDWAPWLSRWSEEWIGSNEPADLDAEVLRDGRLGFPPATEEAVAAAESRIGSALPPSYRKFLLTTDGWREAGYFVSRLRGTTDVGWLRDLEPYWMEWDDLDPFDDASESAAGNRFVRGLLISAEADSGILFLDPGDVDDAGEWAAFSLFSWRAEPPTRFPSFVALMESLYAEFHEMRASRG</sequence>
<comment type="caution">
    <text evidence="2">The sequence shown here is derived from an EMBL/GenBank/DDBJ whole genome shotgun (WGS) entry which is preliminary data.</text>
</comment>
<accession>A0A2S6AT62</accession>
<dbReference type="AlphaFoldDB" id="A0A2S6AT62"/>
<name>A0A2S6AT62_9NOCA</name>
<evidence type="ECO:0000313" key="2">
    <source>
        <dbReference type="EMBL" id="PPJ38406.1"/>
    </source>
</evidence>
<dbReference type="EMBL" id="PSZC01000005">
    <property type="protein sequence ID" value="PPJ38406.1"/>
    <property type="molecule type" value="Genomic_DNA"/>
</dbReference>
<dbReference type="RefSeq" id="WP_104377002.1">
    <property type="nucleotide sequence ID" value="NZ_PSZC01000005.1"/>
</dbReference>
<proteinExistence type="predicted"/>
<dbReference type="InterPro" id="IPR018958">
    <property type="entry name" value="Knr4/Smi1-like_dom"/>
</dbReference>
<organism evidence="2 3">
    <name type="scientific">Nocardia nova</name>
    <dbReference type="NCBI Taxonomy" id="37330"/>
    <lineage>
        <taxon>Bacteria</taxon>
        <taxon>Bacillati</taxon>
        <taxon>Actinomycetota</taxon>
        <taxon>Actinomycetes</taxon>
        <taxon>Mycobacteriales</taxon>
        <taxon>Nocardiaceae</taxon>
        <taxon>Nocardia</taxon>
    </lineage>
</organism>
<dbReference type="SMART" id="SM00860">
    <property type="entry name" value="SMI1_KNR4"/>
    <property type="match status" value="1"/>
</dbReference>
<gene>
    <name evidence="2" type="ORF">C5E45_08950</name>
</gene>
<reference evidence="2 3" key="1">
    <citation type="submission" date="2018-02" db="EMBL/GenBank/DDBJ databases">
        <title>8 Nocardia nova and 1 Nocardia cyriacigeorgica strain used for evolution to TMP-SMX.</title>
        <authorList>
            <person name="Mehta H."/>
            <person name="Weng J."/>
            <person name="Shamoo Y."/>
        </authorList>
    </citation>
    <scope>NUCLEOTIDE SEQUENCE [LARGE SCALE GENOMIC DNA]</scope>
    <source>
        <strain evidence="2 3">MDA3139</strain>
    </source>
</reference>
<dbReference type="OrthoDB" id="458118at2"/>
<feature type="domain" description="Knr4/Smi1-like" evidence="1">
    <location>
        <begin position="37"/>
        <end position="165"/>
    </location>
</feature>
<evidence type="ECO:0000259" key="1">
    <source>
        <dbReference type="SMART" id="SM00860"/>
    </source>
</evidence>
<protein>
    <recommendedName>
        <fullName evidence="1">Knr4/Smi1-like domain-containing protein</fullName>
    </recommendedName>
</protein>
<dbReference type="Pfam" id="PF09346">
    <property type="entry name" value="SMI1_KNR4"/>
    <property type="match status" value="1"/>
</dbReference>